<name>A0A1J4JAD7_9EUKA</name>
<dbReference type="GeneID" id="94846290"/>
<keyword evidence="3" id="KW-0479">Metal-binding</keyword>
<dbReference type="EMBL" id="MLAK01001196">
    <property type="protein sequence ID" value="OHS96142.1"/>
    <property type="molecule type" value="Genomic_DNA"/>
</dbReference>
<keyword evidence="6" id="KW-1185">Reference proteome</keyword>
<dbReference type="GO" id="GO:0005634">
    <property type="term" value="C:nucleus"/>
    <property type="evidence" value="ECO:0007669"/>
    <property type="project" value="TreeGrafter"/>
</dbReference>
<comment type="caution">
    <text evidence="5">The sequence shown here is derived from an EMBL/GenBank/DDBJ whole genome shotgun (WGS) entry which is preliminary data.</text>
</comment>
<keyword evidence="2" id="KW-0378">Hydrolase</keyword>
<dbReference type="SMART" id="SM00355">
    <property type="entry name" value="ZnF_C2H2"/>
    <property type="match status" value="5"/>
</dbReference>
<dbReference type="PROSITE" id="PS50157">
    <property type="entry name" value="ZINC_FINGER_C2H2_2"/>
    <property type="match status" value="1"/>
</dbReference>
<dbReference type="InterPro" id="IPR012337">
    <property type="entry name" value="RNaseH-like_sf"/>
</dbReference>
<dbReference type="PANTHER" id="PTHR13620">
    <property type="entry name" value="3-5 EXONUCLEASE"/>
    <property type="match status" value="1"/>
</dbReference>
<evidence type="ECO:0000313" key="5">
    <source>
        <dbReference type="EMBL" id="OHS96142.1"/>
    </source>
</evidence>
<dbReference type="GO" id="GO:0008270">
    <property type="term" value="F:zinc ion binding"/>
    <property type="evidence" value="ECO:0007669"/>
    <property type="project" value="UniProtKB-KW"/>
</dbReference>
<dbReference type="AlphaFoldDB" id="A0A1J4JAD7"/>
<dbReference type="InterPro" id="IPR013087">
    <property type="entry name" value="Znf_C2H2_type"/>
</dbReference>
<evidence type="ECO:0000256" key="1">
    <source>
        <dbReference type="ARBA" id="ARBA00022722"/>
    </source>
</evidence>
<gene>
    <name evidence="5" type="ORF">TRFO_37704</name>
</gene>
<dbReference type="Gene3D" id="3.30.160.60">
    <property type="entry name" value="Classic Zinc Finger"/>
    <property type="match status" value="1"/>
</dbReference>
<feature type="domain" description="C2H2-type" evidence="4">
    <location>
        <begin position="342"/>
        <end position="370"/>
    </location>
</feature>
<evidence type="ECO:0000256" key="3">
    <source>
        <dbReference type="PROSITE-ProRule" id="PRU00042"/>
    </source>
</evidence>
<reference evidence="5" key="1">
    <citation type="submission" date="2016-10" db="EMBL/GenBank/DDBJ databases">
        <authorList>
            <person name="Benchimol M."/>
            <person name="Almeida L.G."/>
            <person name="Vasconcelos A.T."/>
            <person name="Perreira-Neves A."/>
            <person name="Rosa I.A."/>
            <person name="Tasca T."/>
            <person name="Bogo M.R."/>
            <person name="de Souza W."/>
        </authorList>
    </citation>
    <scope>NUCLEOTIDE SEQUENCE [LARGE SCALE GENOMIC DNA]</scope>
    <source>
        <strain evidence="5">K</strain>
    </source>
</reference>
<dbReference type="GO" id="GO:0006139">
    <property type="term" value="P:nucleobase-containing compound metabolic process"/>
    <property type="evidence" value="ECO:0007669"/>
    <property type="project" value="InterPro"/>
</dbReference>
<organism evidence="5 6">
    <name type="scientific">Tritrichomonas foetus</name>
    <dbReference type="NCBI Taxonomy" id="1144522"/>
    <lineage>
        <taxon>Eukaryota</taxon>
        <taxon>Metamonada</taxon>
        <taxon>Parabasalia</taxon>
        <taxon>Tritrichomonadida</taxon>
        <taxon>Tritrichomonadidae</taxon>
        <taxon>Tritrichomonas</taxon>
    </lineage>
</organism>
<keyword evidence="3" id="KW-0863">Zinc-finger</keyword>
<protein>
    <recommendedName>
        <fullName evidence="4">C2H2-type domain-containing protein</fullName>
    </recommendedName>
</protein>
<dbReference type="VEuPathDB" id="TrichDB:TRFO_37704"/>
<dbReference type="Proteomes" id="UP000179807">
    <property type="component" value="Unassembled WGS sequence"/>
</dbReference>
<proteinExistence type="predicted"/>
<evidence type="ECO:0000259" key="4">
    <source>
        <dbReference type="PROSITE" id="PS50157"/>
    </source>
</evidence>
<dbReference type="GO" id="GO:0008408">
    <property type="term" value="F:3'-5' exonuclease activity"/>
    <property type="evidence" value="ECO:0007669"/>
    <property type="project" value="InterPro"/>
</dbReference>
<evidence type="ECO:0000256" key="2">
    <source>
        <dbReference type="ARBA" id="ARBA00022801"/>
    </source>
</evidence>
<dbReference type="GO" id="GO:0003676">
    <property type="term" value="F:nucleic acid binding"/>
    <property type="evidence" value="ECO:0007669"/>
    <property type="project" value="InterPro"/>
</dbReference>
<dbReference type="Gene3D" id="3.30.420.10">
    <property type="entry name" value="Ribonuclease H-like superfamily/Ribonuclease H"/>
    <property type="match status" value="1"/>
</dbReference>
<dbReference type="PROSITE" id="PS00028">
    <property type="entry name" value="ZINC_FINGER_C2H2_1"/>
    <property type="match status" value="3"/>
</dbReference>
<dbReference type="InterPro" id="IPR036397">
    <property type="entry name" value="RNaseH_sf"/>
</dbReference>
<dbReference type="OrthoDB" id="1920326at2759"/>
<dbReference type="GO" id="GO:0005737">
    <property type="term" value="C:cytoplasm"/>
    <property type="evidence" value="ECO:0007669"/>
    <property type="project" value="TreeGrafter"/>
</dbReference>
<accession>A0A1J4JAD7</accession>
<dbReference type="InterPro" id="IPR051132">
    <property type="entry name" value="3-5_Exonuclease_domain"/>
</dbReference>
<keyword evidence="3" id="KW-0862">Zinc</keyword>
<keyword evidence="1" id="KW-0540">Nuclease</keyword>
<dbReference type="InterPro" id="IPR002562">
    <property type="entry name" value="3'-5'_exonuclease_dom"/>
</dbReference>
<dbReference type="RefSeq" id="XP_068349279.1">
    <property type="nucleotide sequence ID" value="XM_068511586.1"/>
</dbReference>
<evidence type="ECO:0000313" key="6">
    <source>
        <dbReference type="Proteomes" id="UP000179807"/>
    </source>
</evidence>
<sequence>MSFEIIFCEYFASCDFTSFYTFELMTEIKFCKTTPLKHYSCISAIVGKIYNVEYFSNQFVEVQLLSTQSANLENALNNIIDGNPISVDFEWKPDINGSMNPISIFQFATSKSIIVIQNDGDPGLETIDRFLINCFQSSQSSSFHLPSQSIFFGKGTSVDKRKLKMMFGHDFEIEDIETSILKPNNLSLNFSTIVKKILGKPKEKFKDPKVSCSDWSQRPISIQQLLYAAFDVYSMYKCYSILKTSKNLPELFYCTNSNQNHGQNLHSNKVSLQKKLKLLYEIEKVEFDELSNQEMSISMKSLRNQDKNPVNFIHHDIYNTKWSLFYMLLDQKLVENFNNHQFQCLICNISFDDKNLLINHLWDVHSHFIPQIFYLANSNDSNYYLNKIQNAVNHEIYENNTVVCKECKMKVKNFRILYYHCSILHNRKNLDQTNTNEALNNFKTFENNNLTFKSLLYQLFVTQKYVINANNKFHCNLCNLNFLNEKLLIDHCWSIHPGVFISLWKNKPSTYPHNIYNDCIALGITVIEKFNVGSINKGVYCCTFCHIGFDSPGELFIHLFHKHSIIKVVKSVDVDLWPLKLSEFPMILIDVVRRMSFNKAVVALDEIGAFNVFPETVRCNECCIVFDELEEEWDHLMKNHLIIDFIDRKQTTLIKKF</sequence>
<dbReference type="PANTHER" id="PTHR13620:SF104">
    <property type="entry name" value="EXONUCLEASE 3'-5' DOMAIN-CONTAINING PROTEIN 2"/>
    <property type="match status" value="1"/>
</dbReference>
<dbReference type="Pfam" id="PF01612">
    <property type="entry name" value="DNA_pol_A_exo1"/>
    <property type="match status" value="1"/>
</dbReference>
<dbReference type="SUPFAM" id="SSF53098">
    <property type="entry name" value="Ribonuclease H-like"/>
    <property type="match status" value="1"/>
</dbReference>